<name>A0AAD4LXP2_9AGAM</name>
<dbReference type="EMBL" id="WTXG01000149">
    <property type="protein sequence ID" value="KAI0291661.1"/>
    <property type="molecule type" value="Genomic_DNA"/>
</dbReference>
<evidence type="ECO:0000256" key="1">
    <source>
        <dbReference type="SAM" id="MobiDB-lite"/>
    </source>
</evidence>
<reference evidence="2" key="1">
    <citation type="journal article" date="2022" name="New Phytol.">
        <title>Evolutionary transition to the ectomycorrhizal habit in the genomes of a hyperdiverse lineage of mushroom-forming fungi.</title>
        <authorList>
            <person name="Looney B."/>
            <person name="Miyauchi S."/>
            <person name="Morin E."/>
            <person name="Drula E."/>
            <person name="Courty P.E."/>
            <person name="Kohler A."/>
            <person name="Kuo A."/>
            <person name="LaButti K."/>
            <person name="Pangilinan J."/>
            <person name="Lipzen A."/>
            <person name="Riley R."/>
            <person name="Andreopoulos W."/>
            <person name="He G."/>
            <person name="Johnson J."/>
            <person name="Nolan M."/>
            <person name="Tritt A."/>
            <person name="Barry K.W."/>
            <person name="Grigoriev I.V."/>
            <person name="Nagy L.G."/>
            <person name="Hibbett D."/>
            <person name="Henrissat B."/>
            <person name="Matheny P.B."/>
            <person name="Labbe J."/>
            <person name="Martin F.M."/>
        </authorList>
    </citation>
    <scope>NUCLEOTIDE SEQUENCE</scope>
    <source>
        <strain evidence="2">BPL690</strain>
    </source>
</reference>
<dbReference type="Proteomes" id="UP001203297">
    <property type="component" value="Unassembled WGS sequence"/>
</dbReference>
<gene>
    <name evidence="2" type="ORF">B0F90DRAFT_1775313</name>
</gene>
<feature type="compositionally biased region" description="Polar residues" evidence="1">
    <location>
        <begin position="1"/>
        <end position="11"/>
    </location>
</feature>
<evidence type="ECO:0000313" key="3">
    <source>
        <dbReference type="Proteomes" id="UP001203297"/>
    </source>
</evidence>
<feature type="region of interest" description="Disordered" evidence="1">
    <location>
        <begin position="1"/>
        <end position="68"/>
    </location>
</feature>
<evidence type="ECO:0000313" key="2">
    <source>
        <dbReference type="EMBL" id="KAI0291661.1"/>
    </source>
</evidence>
<sequence>MRSPSDQSPTLSTRRPPGARPSPPSPILSDLGSGDRKDTSPSFHHDHHHPRPHPEISSSSSSSYTKLSHQELRVNFPRAAHPFHQSPNRTAIPFPNLTTCPVVSMLLIMSHSMSLIIILYLTLPSPDIHPSTISLPSQRCPSCKHLSCTALSPSAYCHSPSIPFPLHLFLRPLLCVFSCSN</sequence>
<accession>A0AAD4LXP2</accession>
<keyword evidence="3" id="KW-1185">Reference proteome</keyword>
<dbReference type="AlphaFoldDB" id="A0AAD4LXP2"/>
<proteinExistence type="predicted"/>
<comment type="caution">
    <text evidence="2">The sequence shown here is derived from an EMBL/GenBank/DDBJ whole genome shotgun (WGS) entry which is preliminary data.</text>
</comment>
<protein>
    <submittedName>
        <fullName evidence="2">Uncharacterized protein</fullName>
    </submittedName>
</protein>
<organism evidence="2 3">
    <name type="scientific">Multifurca ochricompacta</name>
    <dbReference type="NCBI Taxonomy" id="376703"/>
    <lineage>
        <taxon>Eukaryota</taxon>
        <taxon>Fungi</taxon>
        <taxon>Dikarya</taxon>
        <taxon>Basidiomycota</taxon>
        <taxon>Agaricomycotina</taxon>
        <taxon>Agaricomycetes</taxon>
        <taxon>Russulales</taxon>
        <taxon>Russulaceae</taxon>
        <taxon>Multifurca</taxon>
    </lineage>
</organism>